<dbReference type="Proteomes" id="UP000460751">
    <property type="component" value="Unassembled WGS sequence"/>
</dbReference>
<organism evidence="2 3">
    <name type="scientific">Vreelandella halophila</name>
    <dbReference type="NCBI Taxonomy" id="86177"/>
    <lineage>
        <taxon>Bacteria</taxon>
        <taxon>Pseudomonadati</taxon>
        <taxon>Pseudomonadota</taxon>
        <taxon>Gammaproteobacteria</taxon>
        <taxon>Oceanospirillales</taxon>
        <taxon>Halomonadaceae</taxon>
        <taxon>Vreelandella</taxon>
    </lineage>
</organism>
<evidence type="ECO:0000313" key="3">
    <source>
        <dbReference type="Proteomes" id="UP000460751"/>
    </source>
</evidence>
<evidence type="ECO:0000256" key="1">
    <source>
        <dbReference type="SAM" id="MobiDB-lite"/>
    </source>
</evidence>
<proteinExistence type="predicted"/>
<sequence length="206" mass="23056">MGSLTDQILQLISKSPGMTDREITSQLRGASAPQQPVNQTARGLESKGVVVRQRRADGLIGNYKGNAERHEAPTGRSQQKNHDLEALSEDEIKEVLDQWLQRARWSTQVAWGSVQGIDIEANRGSERWIIEVKGPGSRSPMRVNYFLGILGETLQRMDDPNASYSIALPDLKQYRGLWHRLPDLAKSRTTLSLLLVALDGSIEWLE</sequence>
<name>A0A9X4YB62_9GAMM</name>
<feature type="compositionally biased region" description="Polar residues" evidence="1">
    <location>
        <begin position="27"/>
        <end position="41"/>
    </location>
</feature>
<protein>
    <submittedName>
        <fullName evidence="2">MarR family transcriptional regulator</fullName>
    </submittedName>
</protein>
<gene>
    <name evidence="2" type="ORF">GLW01_06860</name>
</gene>
<reference evidence="2 3" key="1">
    <citation type="submission" date="2019-11" db="EMBL/GenBank/DDBJ databases">
        <title>Genome sequences of 17 halophilic strains isolated from different environments.</title>
        <authorList>
            <person name="Furrow R.E."/>
        </authorList>
    </citation>
    <scope>NUCLEOTIDE SEQUENCE [LARGE SCALE GENOMIC DNA]</scope>
    <source>
        <strain evidence="2 3">22507_15_FS</strain>
    </source>
</reference>
<keyword evidence="3" id="KW-1185">Reference proteome</keyword>
<comment type="caution">
    <text evidence="2">The sequence shown here is derived from an EMBL/GenBank/DDBJ whole genome shotgun (WGS) entry which is preliminary data.</text>
</comment>
<dbReference type="EMBL" id="WMEX01000003">
    <property type="protein sequence ID" value="MYL26514.1"/>
    <property type="molecule type" value="Genomic_DNA"/>
</dbReference>
<dbReference type="RefSeq" id="WP_160898598.1">
    <property type="nucleotide sequence ID" value="NZ_WMEX01000003.1"/>
</dbReference>
<evidence type="ECO:0000313" key="2">
    <source>
        <dbReference type="EMBL" id="MYL26514.1"/>
    </source>
</evidence>
<accession>A0A9X4YB62</accession>
<feature type="region of interest" description="Disordered" evidence="1">
    <location>
        <begin position="27"/>
        <end position="46"/>
    </location>
</feature>
<dbReference type="OrthoDB" id="7062541at2"/>
<feature type="region of interest" description="Disordered" evidence="1">
    <location>
        <begin position="60"/>
        <end position="83"/>
    </location>
</feature>
<dbReference type="AlphaFoldDB" id="A0A9X4YB62"/>